<dbReference type="EMBL" id="KE145361">
    <property type="protein sequence ID" value="EPE31712.1"/>
    <property type="molecule type" value="Genomic_DNA"/>
</dbReference>
<dbReference type="GeneID" id="19471509"/>
<evidence type="ECO:0000313" key="3">
    <source>
        <dbReference type="EMBL" id="EPE31712.1"/>
    </source>
</evidence>
<dbReference type="eggNOG" id="ENOG502SK2A">
    <property type="taxonomic scope" value="Eukaryota"/>
</dbReference>
<feature type="domain" description="BTB" evidence="2">
    <location>
        <begin position="32"/>
        <end position="90"/>
    </location>
</feature>
<dbReference type="Pfam" id="PF00651">
    <property type="entry name" value="BTB"/>
    <property type="match status" value="2"/>
</dbReference>
<dbReference type="SUPFAM" id="SSF54695">
    <property type="entry name" value="POZ domain"/>
    <property type="match status" value="2"/>
</dbReference>
<feature type="domain" description="BTB" evidence="2">
    <location>
        <begin position="213"/>
        <end position="275"/>
    </location>
</feature>
<dbReference type="SMART" id="SM00225">
    <property type="entry name" value="BTB"/>
    <property type="match status" value="2"/>
</dbReference>
<evidence type="ECO:0000256" key="1">
    <source>
        <dbReference type="SAM" id="MobiDB-lite"/>
    </source>
</evidence>
<name>S3CZM7_GLAL2</name>
<proteinExistence type="predicted"/>
<sequence>MSPPTDASSDIDSSKKRKHPHDEEFPKILGTEMLNIYVGKEKRHFRVHKKILCQKIEYFDQMFNGKFCEALKSTASFPENDPVSFDVLIDNCQHYVLSALRKAYVSEKWKTKDILKAMASNEDLGTDVLNLIRAQKPGTSPQDPRELCPCTYHIGQSTPCSDFFLTRPNNICTICSPVERSLKMSGDHGGKSSTESSSASSWKFLDKFGTTMVDIYIGEEKTHFRVHKSILCTKIEYFERMFNSSFAESSGFASFPEDDPTCFDVLLEWVYSGSLRNLAPGDKSKPRLWNPYQLFSLVDRMMIQGLKDGIMDAWISHDKADDALPGIHDATEIYAKTPAGSGPRKYMAYALHYVLTVMREQHARTDWSTADIAKALALNEDLCVDVLELIRSQRPNTSPKNPHLLCPCTFHSEKHSKCDPEILPKKKARKSGFGMDF</sequence>
<dbReference type="HOGENOM" id="CLU_627067_0_0_1"/>
<keyword evidence="4" id="KW-1185">Reference proteome</keyword>
<dbReference type="RefSeq" id="XP_008081441.1">
    <property type="nucleotide sequence ID" value="XM_008083250.1"/>
</dbReference>
<dbReference type="InterPro" id="IPR000210">
    <property type="entry name" value="BTB/POZ_dom"/>
</dbReference>
<protein>
    <submittedName>
        <fullName evidence="3">POZ</fullName>
    </submittedName>
</protein>
<reference evidence="3 4" key="1">
    <citation type="journal article" date="2013" name="BMC Genomics">
        <title>Genomics-driven discovery of the pneumocandin biosynthetic gene cluster in the fungus Glarea lozoyensis.</title>
        <authorList>
            <person name="Chen L."/>
            <person name="Yue Q."/>
            <person name="Zhang X."/>
            <person name="Xiang M."/>
            <person name="Wang C."/>
            <person name="Li S."/>
            <person name="Che Y."/>
            <person name="Ortiz-Lopez F.J."/>
            <person name="Bills G.F."/>
            <person name="Liu X."/>
            <person name="An Z."/>
        </authorList>
    </citation>
    <scope>NUCLEOTIDE SEQUENCE [LARGE SCALE GENOMIC DNA]</scope>
    <source>
        <strain evidence="4">ATCC 20868 / MF5171</strain>
    </source>
</reference>
<feature type="compositionally biased region" description="Polar residues" evidence="1">
    <location>
        <begin position="1"/>
        <end position="11"/>
    </location>
</feature>
<gene>
    <name evidence="3" type="ORF">GLAREA_12468</name>
</gene>
<dbReference type="AlphaFoldDB" id="S3CZM7"/>
<evidence type="ECO:0000313" key="4">
    <source>
        <dbReference type="Proteomes" id="UP000016922"/>
    </source>
</evidence>
<dbReference type="KEGG" id="glz:GLAREA_12468"/>
<evidence type="ECO:0000259" key="2">
    <source>
        <dbReference type="PROSITE" id="PS50097"/>
    </source>
</evidence>
<dbReference type="CDD" id="cd18186">
    <property type="entry name" value="BTB_POZ_ZBTB_KLHL-like"/>
    <property type="match status" value="2"/>
</dbReference>
<accession>S3CZM7</accession>
<dbReference type="Proteomes" id="UP000016922">
    <property type="component" value="Unassembled WGS sequence"/>
</dbReference>
<dbReference type="PANTHER" id="PTHR47843">
    <property type="entry name" value="BTB DOMAIN-CONTAINING PROTEIN-RELATED"/>
    <property type="match status" value="1"/>
</dbReference>
<dbReference type="Gene3D" id="3.30.710.10">
    <property type="entry name" value="Potassium Channel Kv1.1, Chain A"/>
    <property type="match status" value="2"/>
</dbReference>
<organism evidence="3 4">
    <name type="scientific">Glarea lozoyensis (strain ATCC 20868 / MF5171)</name>
    <dbReference type="NCBI Taxonomy" id="1116229"/>
    <lineage>
        <taxon>Eukaryota</taxon>
        <taxon>Fungi</taxon>
        <taxon>Dikarya</taxon>
        <taxon>Ascomycota</taxon>
        <taxon>Pezizomycotina</taxon>
        <taxon>Leotiomycetes</taxon>
        <taxon>Helotiales</taxon>
        <taxon>Helotiaceae</taxon>
        <taxon>Glarea</taxon>
    </lineage>
</organism>
<dbReference type="OMA" id="HRTIICA"/>
<dbReference type="PROSITE" id="PS50097">
    <property type="entry name" value="BTB"/>
    <property type="match status" value="2"/>
</dbReference>
<dbReference type="InterPro" id="IPR011333">
    <property type="entry name" value="SKP1/BTB/POZ_sf"/>
</dbReference>
<feature type="region of interest" description="Disordered" evidence="1">
    <location>
        <begin position="1"/>
        <end position="24"/>
    </location>
</feature>
<dbReference type="OrthoDB" id="1022638at2759"/>